<dbReference type="STRING" id="54.SAMN02745121_08605"/>
<dbReference type="PANTHER" id="PTHR10668:SF105">
    <property type="entry name" value="DEHYDROGENASE-RELATED"/>
    <property type="match status" value="1"/>
</dbReference>
<dbReference type="Gene3D" id="3.90.660.50">
    <property type="match status" value="1"/>
</dbReference>
<dbReference type="Gene3D" id="3.50.50.60">
    <property type="entry name" value="FAD/NAD(P)-binding domain"/>
    <property type="match status" value="1"/>
</dbReference>
<proteinExistence type="predicted"/>
<evidence type="ECO:0000313" key="2">
    <source>
        <dbReference type="Proteomes" id="UP000199400"/>
    </source>
</evidence>
<dbReference type="Proteomes" id="UP000199400">
    <property type="component" value="Unassembled WGS sequence"/>
</dbReference>
<reference evidence="2" key="1">
    <citation type="submission" date="2016-10" db="EMBL/GenBank/DDBJ databases">
        <authorList>
            <person name="Varghese N."/>
            <person name="Submissions S."/>
        </authorList>
    </citation>
    <scope>NUCLEOTIDE SEQUENCE [LARGE SCALE GENOMIC DNA]</scope>
    <source>
        <strain evidence="2">ATCC 25963</strain>
    </source>
</reference>
<dbReference type="SUPFAM" id="SSF51905">
    <property type="entry name" value="FAD/NAD(P)-binding domain"/>
    <property type="match status" value="1"/>
</dbReference>
<dbReference type="EMBL" id="FOMX01000062">
    <property type="protein sequence ID" value="SFF39936.1"/>
    <property type="molecule type" value="Genomic_DNA"/>
</dbReference>
<accession>A0A1I2IGH6</accession>
<gene>
    <name evidence="1" type="ORF">SAMN02745121_08605</name>
</gene>
<dbReference type="AlphaFoldDB" id="A0A1I2IGH6"/>
<protein>
    <submittedName>
        <fullName evidence="1">Phytoene dehydrogenase-related protein</fullName>
    </submittedName>
</protein>
<keyword evidence="2" id="KW-1185">Reference proteome</keyword>
<dbReference type="PANTHER" id="PTHR10668">
    <property type="entry name" value="PHYTOENE DEHYDROGENASE"/>
    <property type="match status" value="1"/>
</dbReference>
<dbReference type="RefSeq" id="WP_096325605.1">
    <property type="nucleotide sequence ID" value="NZ_FOMX01000062.1"/>
</dbReference>
<dbReference type="OrthoDB" id="9774675at2"/>
<dbReference type="PRINTS" id="PR00411">
    <property type="entry name" value="PNDRDTASEI"/>
</dbReference>
<dbReference type="InterPro" id="IPR036188">
    <property type="entry name" value="FAD/NAD-bd_sf"/>
</dbReference>
<dbReference type="Pfam" id="PF13450">
    <property type="entry name" value="NAD_binding_8"/>
    <property type="match status" value="1"/>
</dbReference>
<sequence>MARDAYDAVIVGAGPNGLAAAITLASAGRRALVVEARATPGGGCRSAELTLPGFVHDPCAAIHPLGVASPYFRTLPLARHGLAWIDPPTPLVHLLDDGRAVRLERSIAETAAQFGADAEAYRDLVEPFVERFDALLPMILGPLRWPAEPLLLARFGLHGLRSMQGLARRFADEPARALLAGIAGHAMVPLDAPGTAAFALVLTLAAHAVGWPLARGGSQAIIDALVAHLRELGGELELNHDVAHISELPPARAYLFDVSPRRLATIAAGRLPPSYLRRLGRFRYGPGVYKLDWALRAPIPWRDPACARAGTVHLSGSLATVSDAIVRVHRGEVAAEPFVLLAQPSLFDAGRAPPGMHTAWAYCHVPHGSAIDVGSRIEAHIERFAPGFRDVVLARSARNAVDIARYNPNYVGGDINGGLADLQQLFFRPLVRADPYTTPAPDIFLCSSSTPPGGGVHGMCGHACARSVLARVLA</sequence>
<name>A0A1I2IGH6_9BACT</name>
<organism evidence="1 2">
    <name type="scientific">Nannocystis exedens</name>
    <dbReference type="NCBI Taxonomy" id="54"/>
    <lineage>
        <taxon>Bacteria</taxon>
        <taxon>Pseudomonadati</taxon>
        <taxon>Myxococcota</taxon>
        <taxon>Polyangia</taxon>
        <taxon>Nannocystales</taxon>
        <taxon>Nannocystaceae</taxon>
        <taxon>Nannocystis</taxon>
    </lineage>
</organism>
<evidence type="ECO:0000313" key="1">
    <source>
        <dbReference type="EMBL" id="SFF39936.1"/>
    </source>
</evidence>